<dbReference type="RefSeq" id="WP_344373824.1">
    <property type="nucleotide sequence ID" value="NZ_BAAAPW010000003.1"/>
</dbReference>
<dbReference type="PROSITE" id="PS51819">
    <property type="entry name" value="VOC"/>
    <property type="match status" value="1"/>
</dbReference>
<proteinExistence type="predicted"/>
<evidence type="ECO:0000259" key="1">
    <source>
        <dbReference type="PROSITE" id="PS51819"/>
    </source>
</evidence>
<dbReference type="InterPro" id="IPR029068">
    <property type="entry name" value="Glyas_Bleomycin-R_OHBP_Dase"/>
</dbReference>
<dbReference type="SUPFAM" id="SSF54593">
    <property type="entry name" value="Glyoxalase/Bleomycin resistance protein/Dihydroxybiphenyl dioxygenase"/>
    <property type="match status" value="1"/>
</dbReference>
<reference evidence="2 3" key="1">
    <citation type="journal article" date="2019" name="Int. J. Syst. Evol. Microbiol.">
        <title>The Global Catalogue of Microorganisms (GCM) 10K type strain sequencing project: providing services to taxonomists for standard genome sequencing and annotation.</title>
        <authorList>
            <consortium name="The Broad Institute Genomics Platform"/>
            <consortium name="The Broad Institute Genome Sequencing Center for Infectious Disease"/>
            <person name="Wu L."/>
            <person name="Ma J."/>
        </authorList>
    </citation>
    <scope>NUCLEOTIDE SEQUENCE [LARGE SCALE GENOMIC DNA]</scope>
    <source>
        <strain evidence="2 3">JCM 15672</strain>
    </source>
</reference>
<dbReference type="Gene3D" id="3.10.180.10">
    <property type="entry name" value="2,3-Dihydroxybiphenyl 1,2-Dioxygenase, domain 1"/>
    <property type="match status" value="1"/>
</dbReference>
<comment type="caution">
    <text evidence="2">The sequence shown here is derived from an EMBL/GenBank/DDBJ whole genome shotgun (WGS) entry which is preliminary data.</text>
</comment>
<gene>
    <name evidence="2" type="ORF">GCM10009819_23700</name>
</gene>
<sequence>MLRGIATVNLYVDDPAAAAAWYADVLGIEPYFTRRGPDDRVVYTEFRIGDLSQELGLIDRRFAPAAFGDRPAGAVVHWHVDDLEGTLARLEELGATVLLPVTEHGPGFVTASVVDPFGNVLGIMTNVHYLEVVEEREAVH</sequence>
<dbReference type="Pfam" id="PF00903">
    <property type="entry name" value="Glyoxalase"/>
    <property type="match status" value="1"/>
</dbReference>
<dbReference type="Proteomes" id="UP001501196">
    <property type="component" value="Unassembled WGS sequence"/>
</dbReference>
<dbReference type="InterPro" id="IPR004360">
    <property type="entry name" value="Glyas_Fos-R_dOase_dom"/>
</dbReference>
<feature type="domain" description="VOC" evidence="1">
    <location>
        <begin position="4"/>
        <end position="126"/>
    </location>
</feature>
<dbReference type="EMBL" id="BAAAPW010000003">
    <property type="protein sequence ID" value="GAA2038231.1"/>
    <property type="molecule type" value="Genomic_DNA"/>
</dbReference>
<organism evidence="2 3">
    <name type="scientific">Agromyces tropicus</name>
    <dbReference type="NCBI Taxonomy" id="555371"/>
    <lineage>
        <taxon>Bacteria</taxon>
        <taxon>Bacillati</taxon>
        <taxon>Actinomycetota</taxon>
        <taxon>Actinomycetes</taxon>
        <taxon>Micrococcales</taxon>
        <taxon>Microbacteriaceae</taxon>
        <taxon>Agromyces</taxon>
    </lineage>
</organism>
<dbReference type="PANTHER" id="PTHR33993">
    <property type="entry name" value="GLYOXALASE-RELATED"/>
    <property type="match status" value="1"/>
</dbReference>
<protein>
    <submittedName>
        <fullName evidence="2">VOC family protein</fullName>
    </submittedName>
</protein>
<dbReference type="InterPro" id="IPR052164">
    <property type="entry name" value="Anthracycline_SecMetBiosynth"/>
</dbReference>
<dbReference type="InterPro" id="IPR037523">
    <property type="entry name" value="VOC_core"/>
</dbReference>
<accession>A0ABN2UKP1</accession>
<name>A0ABN2UKP1_9MICO</name>
<evidence type="ECO:0000313" key="2">
    <source>
        <dbReference type="EMBL" id="GAA2038231.1"/>
    </source>
</evidence>
<evidence type="ECO:0000313" key="3">
    <source>
        <dbReference type="Proteomes" id="UP001501196"/>
    </source>
</evidence>
<keyword evidence="3" id="KW-1185">Reference proteome</keyword>